<organism evidence="2 3">
    <name type="scientific">Cinchona calisaya</name>
    <dbReference type="NCBI Taxonomy" id="153742"/>
    <lineage>
        <taxon>Eukaryota</taxon>
        <taxon>Viridiplantae</taxon>
        <taxon>Streptophyta</taxon>
        <taxon>Embryophyta</taxon>
        <taxon>Tracheophyta</taxon>
        <taxon>Spermatophyta</taxon>
        <taxon>Magnoliopsida</taxon>
        <taxon>eudicotyledons</taxon>
        <taxon>Gunneridae</taxon>
        <taxon>Pentapetalae</taxon>
        <taxon>asterids</taxon>
        <taxon>lamiids</taxon>
        <taxon>Gentianales</taxon>
        <taxon>Rubiaceae</taxon>
        <taxon>Cinchonoideae</taxon>
        <taxon>Cinchoneae</taxon>
        <taxon>Cinchona</taxon>
    </lineage>
</organism>
<feature type="region of interest" description="Disordered" evidence="1">
    <location>
        <begin position="1"/>
        <end position="37"/>
    </location>
</feature>
<sequence length="246" mass="27446">MTNCLKAPKEFPQDLLEKNQSREKNASKSQNSQDNLVWHPKKPMIVNIHIAKTSGLSSTNKEIIPILTTVTLPENMENPNPTKTPMMIEALTVNEQAPFHFQNPKTAPSAHENPSSGTIKIPTSPSANNGVNSLFNEPLDLSPANDVNKMVFQSGTQGVGLQMHGKLRLPKHVCDDHHIKFRHSRKKKAILSTNMKDSLSDSDSVSQLEMPREVISEALRDFLVRLKLKGMLRQSRNNVFDIPSSL</sequence>
<dbReference type="EMBL" id="JBJUIK010000011">
    <property type="protein sequence ID" value="KAL3513727.1"/>
    <property type="molecule type" value="Genomic_DNA"/>
</dbReference>
<dbReference type="Proteomes" id="UP001630127">
    <property type="component" value="Unassembled WGS sequence"/>
</dbReference>
<evidence type="ECO:0000313" key="2">
    <source>
        <dbReference type="EMBL" id="KAL3513727.1"/>
    </source>
</evidence>
<dbReference type="AlphaFoldDB" id="A0ABD2Z5S3"/>
<proteinExistence type="predicted"/>
<feature type="compositionally biased region" description="Basic and acidic residues" evidence="1">
    <location>
        <begin position="7"/>
        <end position="26"/>
    </location>
</feature>
<keyword evidence="3" id="KW-1185">Reference proteome</keyword>
<name>A0ABD2Z5S3_9GENT</name>
<accession>A0ABD2Z5S3</accession>
<gene>
    <name evidence="2" type="ORF">ACH5RR_026444</name>
</gene>
<protein>
    <submittedName>
        <fullName evidence="2">Uncharacterized protein</fullName>
    </submittedName>
</protein>
<evidence type="ECO:0000256" key="1">
    <source>
        <dbReference type="SAM" id="MobiDB-lite"/>
    </source>
</evidence>
<reference evidence="2 3" key="1">
    <citation type="submission" date="2024-11" db="EMBL/GenBank/DDBJ databases">
        <title>A near-complete genome assembly of Cinchona calisaya.</title>
        <authorList>
            <person name="Lian D.C."/>
            <person name="Zhao X.W."/>
            <person name="Wei L."/>
        </authorList>
    </citation>
    <scope>NUCLEOTIDE SEQUENCE [LARGE SCALE GENOMIC DNA]</scope>
    <source>
        <tissue evidence="2">Nenye</tissue>
    </source>
</reference>
<comment type="caution">
    <text evidence="2">The sequence shown here is derived from an EMBL/GenBank/DDBJ whole genome shotgun (WGS) entry which is preliminary data.</text>
</comment>
<evidence type="ECO:0000313" key="3">
    <source>
        <dbReference type="Proteomes" id="UP001630127"/>
    </source>
</evidence>